<dbReference type="EMBL" id="BPLQ01008900">
    <property type="protein sequence ID" value="GIY40242.1"/>
    <property type="molecule type" value="Genomic_DNA"/>
</dbReference>
<dbReference type="AlphaFoldDB" id="A0AAV4T6F8"/>
<sequence>MLNLIPPISPALAIKEALLMNLFSFCVGIITEQSDRRRGNAIKDPKYFPDRSFLIQLWVNGGNAPTCMPHRPIAMPVADFCIVCIADEGTVTTEGIKLKKACQENGYVYVDNDILYS</sequence>
<proteinExistence type="predicted"/>
<keyword evidence="2" id="KW-1185">Reference proteome</keyword>
<comment type="caution">
    <text evidence="1">The sequence shown here is derived from an EMBL/GenBank/DDBJ whole genome shotgun (WGS) entry which is preliminary data.</text>
</comment>
<name>A0AAV4T6F8_9ARAC</name>
<evidence type="ECO:0000313" key="2">
    <source>
        <dbReference type="Proteomes" id="UP001054837"/>
    </source>
</evidence>
<reference evidence="1 2" key="1">
    <citation type="submission" date="2021-06" db="EMBL/GenBank/DDBJ databases">
        <title>Caerostris darwini draft genome.</title>
        <authorList>
            <person name="Kono N."/>
            <person name="Arakawa K."/>
        </authorList>
    </citation>
    <scope>NUCLEOTIDE SEQUENCE [LARGE SCALE GENOMIC DNA]</scope>
</reference>
<protein>
    <submittedName>
        <fullName evidence="1">Uncharacterized protein</fullName>
    </submittedName>
</protein>
<gene>
    <name evidence="1" type="ORF">CDAR_164851</name>
</gene>
<organism evidence="1 2">
    <name type="scientific">Caerostris darwini</name>
    <dbReference type="NCBI Taxonomy" id="1538125"/>
    <lineage>
        <taxon>Eukaryota</taxon>
        <taxon>Metazoa</taxon>
        <taxon>Ecdysozoa</taxon>
        <taxon>Arthropoda</taxon>
        <taxon>Chelicerata</taxon>
        <taxon>Arachnida</taxon>
        <taxon>Araneae</taxon>
        <taxon>Araneomorphae</taxon>
        <taxon>Entelegynae</taxon>
        <taxon>Araneoidea</taxon>
        <taxon>Araneidae</taxon>
        <taxon>Caerostris</taxon>
    </lineage>
</organism>
<accession>A0AAV4T6F8</accession>
<dbReference type="Proteomes" id="UP001054837">
    <property type="component" value="Unassembled WGS sequence"/>
</dbReference>
<evidence type="ECO:0000313" key="1">
    <source>
        <dbReference type="EMBL" id="GIY40242.1"/>
    </source>
</evidence>